<reference evidence="1 2" key="1">
    <citation type="journal article" date="2017" name="Nature">
        <title>Atmospheric trace gases support primary production in Antarctic desert surface soil.</title>
        <authorList>
            <person name="Ji M."/>
            <person name="Greening C."/>
            <person name="Vanwonterghem I."/>
            <person name="Carere C.R."/>
            <person name="Bay S.K."/>
            <person name="Steen J.A."/>
            <person name="Montgomery K."/>
            <person name="Lines T."/>
            <person name="Beardall J."/>
            <person name="van Dorst J."/>
            <person name="Snape I."/>
            <person name="Stott M.B."/>
            <person name="Hugenholtz P."/>
            <person name="Ferrari B.C."/>
        </authorList>
    </citation>
    <scope>NUCLEOTIDE SEQUENCE [LARGE SCALE GENOMIC DNA]</scope>
    <source>
        <strain evidence="1">RRmetagenome_bin12</strain>
    </source>
</reference>
<dbReference type="Gene3D" id="3.30.530.20">
    <property type="match status" value="1"/>
</dbReference>
<organism evidence="1 2">
    <name type="scientific">Candidatus Aeolococcus gillhamiae</name>
    <dbReference type="NCBI Taxonomy" id="3127015"/>
    <lineage>
        <taxon>Bacteria</taxon>
        <taxon>Bacillati</taxon>
        <taxon>Candidatus Dormiibacterota</taxon>
        <taxon>Candidatus Dormibacteria</taxon>
        <taxon>Candidatus Aeolococcales</taxon>
        <taxon>Candidatus Aeolococcaceae</taxon>
        <taxon>Candidatus Aeolococcus</taxon>
    </lineage>
</organism>
<dbReference type="AlphaFoldDB" id="A0A2W5ZD34"/>
<dbReference type="SUPFAM" id="SSF55961">
    <property type="entry name" value="Bet v1-like"/>
    <property type="match status" value="1"/>
</dbReference>
<protein>
    <recommendedName>
        <fullName evidence="3">SRPBCC family protein</fullName>
    </recommendedName>
</protein>
<dbReference type="InterPro" id="IPR019587">
    <property type="entry name" value="Polyketide_cyclase/dehydratase"/>
</dbReference>
<dbReference type="CDD" id="cd07812">
    <property type="entry name" value="SRPBCC"/>
    <property type="match status" value="1"/>
</dbReference>
<sequence length="167" mass="18773">MSRSPPPALATCPSTPKRHRLASITHIRVSTFIRAPRLVVWRAVSDIGSHVRWMHDADSIRFTSSRTSGLGTTFECATRVGPFRLHDTMEVVEWKERRAVGILHTGVVAGTGRFTLKLRPGGTLLTWDERLRFPWWTGGPLTGMLAKPVLRRIWKANLAALKRSLAR</sequence>
<evidence type="ECO:0008006" key="3">
    <source>
        <dbReference type="Google" id="ProtNLM"/>
    </source>
</evidence>
<name>A0A2W5ZD34_9BACT</name>
<dbReference type="Pfam" id="PF10604">
    <property type="entry name" value="Polyketide_cyc2"/>
    <property type="match status" value="1"/>
</dbReference>
<comment type="caution">
    <text evidence="1">The sequence shown here is derived from an EMBL/GenBank/DDBJ whole genome shotgun (WGS) entry which is preliminary data.</text>
</comment>
<dbReference type="InterPro" id="IPR023393">
    <property type="entry name" value="START-like_dom_sf"/>
</dbReference>
<accession>A0A2W5ZD34</accession>
<dbReference type="Proteomes" id="UP000248724">
    <property type="component" value="Unassembled WGS sequence"/>
</dbReference>
<proteinExistence type="predicted"/>
<dbReference type="EMBL" id="QHBU01000092">
    <property type="protein sequence ID" value="PZR81867.1"/>
    <property type="molecule type" value="Genomic_DNA"/>
</dbReference>
<evidence type="ECO:0000313" key="1">
    <source>
        <dbReference type="EMBL" id="PZR81867.1"/>
    </source>
</evidence>
<gene>
    <name evidence="1" type="ORF">DLM65_05045</name>
</gene>
<evidence type="ECO:0000313" key="2">
    <source>
        <dbReference type="Proteomes" id="UP000248724"/>
    </source>
</evidence>